<dbReference type="AlphaFoldDB" id="A0A0P7YNC2"/>
<evidence type="ECO:0000256" key="1">
    <source>
        <dbReference type="ARBA" id="ARBA00001947"/>
    </source>
</evidence>
<evidence type="ECO:0000259" key="13">
    <source>
        <dbReference type="Pfam" id="PF17820"/>
    </source>
</evidence>
<dbReference type="EC" id="3.4.24.-" evidence="11"/>
<evidence type="ECO:0000313" key="16">
    <source>
        <dbReference type="Proteomes" id="UP000050413"/>
    </source>
</evidence>
<dbReference type="GO" id="GO:0006508">
    <property type="term" value="P:proteolysis"/>
    <property type="evidence" value="ECO:0007669"/>
    <property type="project" value="UniProtKB-KW"/>
</dbReference>
<keyword evidence="9 11" id="KW-0482">Metalloprotease</keyword>
<comment type="subcellular location">
    <subcellularLocation>
        <location evidence="2">Membrane</location>
        <topology evidence="2">Multi-pass membrane protein</topology>
    </subcellularLocation>
</comment>
<dbReference type="STRING" id="1666912.Ga0058931_2342"/>
<evidence type="ECO:0000256" key="4">
    <source>
        <dbReference type="ARBA" id="ARBA00022670"/>
    </source>
</evidence>
<comment type="caution">
    <text evidence="15">The sequence shown here is derived from an EMBL/GenBank/DDBJ whole genome shotgun (WGS) entry which is preliminary data.</text>
</comment>
<accession>A0A0P7YNC2</accession>
<dbReference type="Pfam" id="PF17820">
    <property type="entry name" value="PDZ_6"/>
    <property type="match status" value="1"/>
</dbReference>
<keyword evidence="6 11" id="KW-0378">Hydrolase</keyword>
<organism evidence="15 16">
    <name type="scientific">Roseibaca calidilacus</name>
    <dbReference type="NCBI Taxonomy" id="1666912"/>
    <lineage>
        <taxon>Bacteria</taxon>
        <taxon>Pseudomonadati</taxon>
        <taxon>Pseudomonadota</taxon>
        <taxon>Alphaproteobacteria</taxon>
        <taxon>Rhodobacterales</taxon>
        <taxon>Paracoccaceae</taxon>
        <taxon>Roseinatronobacter</taxon>
    </lineage>
</organism>
<feature type="domain" description="PDZ" evidence="13">
    <location>
        <begin position="223"/>
        <end position="272"/>
    </location>
</feature>
<dbReference type="Proteomes" id="UP000050413">
    <property type="component" value="Unassembled WGS sequence"/>
</dbReference>
<evidence type="ECO:0000313" key="15">
    <source>
        <dbReference type="EMBL" id="KPP91866.1"/>
    </source>
</evidence>
<dbReference type="NCBIfam" id="TIGR00054">
    <property type="entry name" value="RIP metalloprotease RseP"/>
    <property type="match status" value="1"/>
</dbReference>
<comment type="cofactor">
    <cofactor evidence="1 11">
        <name>Zn(2+)</name>
        <dbReference type="ChEBI" id="CHEBI:29105"/>
    </cofactor>
</comment>
<dbReference type="Gene3D" id="2.30.42.10">
    <property type="match status" value="2"/>
</dbReference>
<evidence type="ECO:0000256" key="5">
    <source>
        <dbReference type="ARBA" id="ARBA00022692"/>
    </source>
</evidence>
<sequence>MDAFGLLPDFGNFFATIAAFVVVLSIIVAVHEYGHYIVGRWSGIHADVFSIGFGPVLASRTDKRGTVWQFAAIPLGGYVKFAGDSGATSAKDDDAMSGLSAAERRRTMHGAPLWARAATVAAGPVFNFIFAFVVFAGLLFYEGIAVDEPVVGEIAELPAGPFGLQQGDRVLSVGGIETETLSDFLTAAQDLPAQPVLDYTVLRDGAQMEVTGPHPMPPLAGSVAMKSAARDAKMRTGDVITAIDGAEIATFNELREKVAESEGAALDLTVWRAGEELALTLVPRSTDLPLPEGGFETRYLIGLTSGAVFDYGTRTPGALEAAGLAASQLWTITRTSVEGLYYMILGQISTCNLSSPLGIAEASVAKASDGLVEFIWFLGVISVAIGFLNLFPIPPLDGGHLMFHAYEAVARRPASDQAVRVLMTLGLAMVLSLFVFALFNDLTC</sequence>
<evidence type="ECO:0000256" key="2">
    <source>
        <dbReference type="ARBA" id="ARBA00004141"/>
    </source>
</evidence>
<evidence type="ECO:0000313" key="14">
    <source>
        <dbReference type="EMBL" id="CUX82383.1"/>
    </source>
</evidence>
<evidence type="ECO:0000256" key="9">
    <source>
        <dbReference type="ARBA" id="ARBA00023049"/>
    </source>
</evidence>
<evidence type="ECO:0000256" key="8">
    <source>
        <dbReference type="ARBA" id="ARBA00022989"/>
    </source>
</evidence>
<evidence type="ECO:0000256" key="11">
    <source>
        <dbReference type="RuleBase" id="RU362031"/>
    </source>
</evidence>
<dbReference type="GO" id="GO:0004222">
    <property type="term" value="F:metalloendopeptidase activity"/>
    <property type="evidence" value="ECO:0007669"/>
    <property type="project" value="InterPro"/>
</dbReference>
<dbReference type="OrthoDB" id="9782003at2"/>
<feature type="transmembrane region" description="Helical" evidence="11">
    <location>
        <begin position="12"/>
        <end position="30"/>
    </location>
</feature>
<dbReference type="SUPFAM" id="SSF50156">
    <property type="entry name" value="PDZ domain-like"/>
    <property type="match status" value="2"/>
</dbReference>
<feature type="transmembrane region" description="Helical" evidence="11">
    <location>
        <begin position="374"/>
        <end position="393"/>
    </location>
</feature>
<evidence type="ECO:0000256" key="6">
    <source>
        <dbReference type="ARBA" id="ARBA00022801"/>
    </source>
</evidence>
<evidence type="ECO:0000259" key="12">
    <source>
        <dbReference type="Pfam" id="PF02163"/>
    </source>
</evidence>
<dbReference type="InterPro" id="IPR041489">
    <property type="entry name" value="PDZ_6"/>
</dbReference>
<feature type="transmembrane region" description="Helical" evidence="11">
    <location>
        <begin position="421"/>
        <end position="439"/>
    </location>
</feature>
<feature type="transmembrane region" description="Helical" evidence="11">
    <location>
        <begin position="113"/>
        <end position="141"/>
    </location>
</feature>
<dbReference type="Pfam" id="PF02163">
    <property type="entry name" value="Peptidase_M50"/>
    <property type="match status" value="1"/>
</dbReference>
<evidence type="ECO:0000256" key="10">
    <source>
        <dbReference type="ARBA" id="ARBA00023136"/>
    </source>
</evidence>
<dbReference type="GO" id="GO:0046872">
    <property type="term" value="F:metal ion binding"/>
    <property type="evidence" value="ECO:0007669"/>
    <property type="project" value="UniProtKB-KW"/>
</dbReference>
<dbReference type="EMBL" id="FBYC01000004">
    <property type="protein sequence ID" value="CUX82383.1"/>
    <property type="molecule type" value="Genomic_DNA"/>
</dbReference>
<dbReference type="PANTHER" id="PTHR42837">
    <property type="entry name" value="REGULATOR OF SIGMA-E PROTEASE RSEP"/>
    <property type="match status" value="1"/>
</dbReference>
<keyword evidence="17" id="KW-1185">Reference proteome</keyword>
<evidence type="ECO:0000256" key="7">
    <source>
        <dbReference type="ARBA" id="ARBA00022833"/>
    </source>
</evidence>
<dbReference type="RefSeq" id="WP_072246483.1">
    <property type="nucleotide sequence ID" value="NZ_FBYC01000004.1"/>
</dbReference>
<gene>
    <name evidence="15" type="primary">rseP</name>
    <name evidence="14" type="ORF">Ga0058931_2342</name>
    <name evidence="15" type="ORF">HLUCCA05_01745</name>
</gene>
<reference evidence="15 16" key="1">
    <citation type="submission" date="2015-09" db="EMBL/GenBank/DDBJ databases">
        <title>Identification and resolution of microdiversity through metagenomic sequencing of parallel consortia.</title>
        <authorList>
            <person name="Nelson W.C."/>
            <person name="Romine M.F."/>
            <person name="Lindemann S.R."/>
        </authorList>
    </citation>
    <scope>NUCLEOTIDE SEQUENCE [LARGE SCALE GENOMIC DNA]</scope>
    <source>
        <strain evidence="15">HL-91</strain>
    </source>
</reference>
<evidence type="ECO:0000313" key="17">
    <source>
        <dbReference type="Proteomes" id="UP000182045"/>
    </source>
</evidence>
<dbReference type="InterPro" id="IPR036034">
    <property type="entry name" value="PDZ_sf"/>
</dbReference>
<protein>
    <recommendedName>
        <fullName evidence="11">Zinc metalloprotease</fullName>
        <ecNumber evidence="11">3.4.24.-</ecNumber>
    </recommendedName>
</protein>
<keyword evidence="4 15" id="KW-0645">Protease</keyword>
<keyword evidence="8 11" id="KW-1133">Transmembrane helix</keyword>
<proteinExistence type="inferred from homology"/>
<keyword evidence="10 11" id="KW-0472">Membrane</keyword>
<comment type="similarity">
    <text evidence="3 11">Belongs to the peptidase M50B family.</text>
</comment>
<feature type="domain" description="Peptidase M50" evidence="12">
    <location>
        <begin position="19"/>
        <end position="433"/>
    </location>
</feature>
<evidence type="ECO:0000256" key="3">
    <source>
        <dbReference type="ARBA" id="ARBA00007931"/>
    </source>
</evidence>
<reference evidence="14 17" key="2">
    <citation type="submission" date="2016-01" db="EMBL/GenBank/DDBJ databases">
        <authorList>
            <person name="Varghese N."/>
        </authorList>
    </citation>
    <scope>NUCLEOTIDE SEQUENCE [LARGE SCALE GENOMIC DNA]</scope>
    <source>
        <strain evidence="14 17">HL-91</strain>
    </source>
</reference>
<name>A0A0P7YNC2_9RHOB</name>
<dbReference type="InterPro" id="IPR004387">
    <property type="entry name" value="Pept_M50_Zn"/>
</dbReference>
<dbReference type="EMBL" id="LJSG01000013">
    <property type="protein sequence ID" value="KPP91866.1"/>
    <property type="molecule type" value="Genomic_DNA"/>
</dbReference>
<keyword evidence="11" id="KW-0479">Metal-binding</keyword>
<dbReference type="Proteomes" id="UP000182045">
    <property type="component" value="Unassembled WGS sequence"/>
</dbReference>
<keyword evidence="5 11" id="KW-0812">Transmembrane</keyword>
<dbReference type="GO" id="GO:0016020">
    <property type="term" value="C:membrane"/>
    <property type="evidence" value="ECO:0007669"/>
    <property type="project" value="UniProtKB-SubCell"/>
</dbReference>
<dbReference type="CDD" id="cd06163">
    <property type="entry name" value="S2P-M50_PDZ_RseP-like"/>
    <property type="match status" value="1"/>
</dbReference>
<keyword evidence="7 11" id="KW-0862">Zinc</keyword>
<dbReference type="InterPro" id="IPR008915">
    <property type="entry name" value="Peptidase_M50"/>
</dbReference>
<dbReference type="PANTHER" id="PTHR42837:SF2">
    <property type="entry name" value="MEMBRANE METALLOPROTEASE ARASP2, CHLOROPLASTIC-RELATED"/>
    <property type="match status" value="1"/>
</dbReference>